<gene>
    <name evidence="7" type="ORF">AB840_02135</name>
</gene>
<comment type="caution">
    <text evidence="7">The sequence shown here is derived from an EMBL/GenBank/DDBJ whole genome shotgun (WGS) entry which is preliminary data.</text>
</comment>
<dbReference type="InterPro" id="IPR050226">
    <property type="entry name" value="NagZ_Beta-hexosaminidase"/>
</dbReference>
<comment type="similarity">
    <text evidence="2">Belongs to the glycosyl hydrolase 3 family.</text>
</comment>
<protein>
    <recommendedName>
        <fullName evidence="3">beta-N-acetylhexosaminidase</fullName>
        <ecNumber evidence="3">3.2.1.52</ecNumber>
    </recommendedName>
</protein>
<dbReference type="Pfam" id="PF00933">
    <property type="entry name" value="Glyco_hydro_3"/>
    <property type="match status" value="1"/>
</dbReference>
<dbReference type="InterPro" id="IPR001764">
    <property type="entry name" value="Glyco_hydro_3_N"/>
</dbReference>
<dbReference type="InterPro" id="IPR036962">
    <property type="entry name" value="Glyco_hydro_3_N_sf"/>
</dbReference>
<evidence type="ECO:0000256" key="3">
    <source>
        <dbReference type="ARBA" id="ARBA00012663"/>
    </source>
</evidence>
<proteinExistence type="inferred from homology"/>
<dbReference type="InterPro" id="IPR017853">
    <property type="entry name" value="GH"/>
</dbReference>
<name>A0A0J6WY40_9FIRM</name>
<dbReference type="STRING" id="39029.BSR42_03110"/>
<dbReference type="FunCoup" id="A0A0J6WY40">
    <property type="interactions" value="145"/>
</dbReference>
<accession>A0A0J6WY40</accession>
<feature type="domain" description="Glycoside hydrolase family 3 N-terminal" evidence="6">
    <location>
        <begin position="61"/>
        <end position="378"/>
    </location>
</feature>
<comment type="catalytic activity">
    <reaction evidence="1">
        <text>Hydrolysis of terminal non-reducing N-acetyl-D-hexosamine residues in N-acetyl-beta-D-hexosaminides.</text>
        <dbReference type="EC" id="3.2.1.52"/>
    </reaction>
</comment>
<dbReference type="GO" id="GO:0004563">
    <property type="term" value="F:beta-N-acetylhexosaminidase activity"/>
    <property type="evidence" value="ECO:0007669"/>
    <property type="project" value="UniProtKB-EC"/>
</dbReference>
<keyword evidence="4" id="KW-0378">Hydrolase</keyword>
<dbReference type="InParanoid" id="A0A0J6WY40"/>
<keyword evidence="5" id="KW-0326">Glycosidase</keyword>
<dbReference type="Proteomes" id="UP000036503">
    <property type="component" value="Unassembled WGS sequence"/>
</dbReference>
<dbReference type="PANTHER" id="PTHR30480:SF13">
    <property type="entry name" value="BETA-HEXOSAMINIDASE"/>
    <property type="match status" value="1"/>
</dbReference>
<dbReference type="GO" id="GO:0005975">
    <property type="term" value="P:carbohydrate metabolic process"/>
    <property type="evidence" value="ECO:0007669"/>
    <property type="project" value="InterPro"/>
</dbReference>
<reference evidence="7 8" key="1">
    <citation type="submission" date="2015-06" db="EMBL/GenBank/DDBJ databases">
        <title>Draft genome sequence of beer spoilage bacterium Megasphaera cerevisiae type strain 20462.</title>
        <authorList>
            <person name="Kutumbaka K."/>
            <person name="Pasmowitz J."/>
            <person name="Mategko J."/>
            <person name="Reyes D."/>
            <person name="Friedrich A."/>
            <person name="Han S."/>
            <person name="Martens-Habbena W."/>
            <person name="Neal-McKinney J."/>
            <person name="Janagama H.K."/>
            <person name="Nadala C."/>
            <person name="Samadpour M."/>
        </authorList>
    </citation>
    <scope>NUCLEOTIDE SEQUENCE [LARGE SCALE GENOMIC DNA]</scope>
    <source>
        <strain evidence="7 8">DSM 20462</strain>
    </source>
</reference>
<keyword evidence="8" id="KW-1185">Reference proteome</keyword>
<organism evidence="7 8">
    <name type="scientific">Megasphaera cerevisiae DSM 20462</name>
    <dbReference type="NCBI Taxonomy" id="1122219"/>
    <lineage>
        <taxon>Bacteria</taxon>
        <taxon>Bacillati</taxon>
        <taxon>Bacillota</taxon>
        <taxon>Negativicutes</taxon>
        <taxon>Veillonellales</taxon>
        <taxon>Veillonellaceae</taxon>
        <taxon>Megasphaera</taxon>
    </lineage>
</organism>
<dbReference type="PANTHER" id="PTHR30480">
    <property type="entry name" value="BETA-HEXOSAMINIDASE-RELATED"/>
    <property type="match status" value="1"/>
</dbReference>
<dbReference type="EMBL" id="LEKT01000004">
    <property type="protein sequence ID" value="KMO87534.1"/>
    <property type="molecule type" value="Genomic_DNA"/>
</dbReference>
<evidence type="ECO:0000259" key="6">
    <source>
        <dbReference type="Pfam" id="PF00933"/>
    </source>
</evidence>
<sequence length="382" mass="41834">MKRLTKRVLPVLFISGLLLAGVLAYAFFLLGQTEAPSRTSVSSAAAGADKAAAAVAAMTPEERVGQLMMIGIMGPELDIAAAQQLARCPAGNIIFFDRNMVSPVQVRKLTKELRQRIEMHSGVLPFIALDQEGGRVLRMRGSFPAIPSEEDIGRTGDPAAARKWAILTGKTLHDLGINVNLAPVVDLDSPAERSYSTDPGVVTEFAAQACQGYRDSQVWCALKHFPGIGKVKTDPHIDGDRVQADAEELRQQDIKPFADLIRRKEAANAFVMVSNVTFPALDPEWPACVSRRIMTDILRGTCGYQGLILSDDMEMGAMAKHYAFSDMGVMAIKAGADIVLVCHDYGHEKETFEGMLQAYKTDPEFQRLADEKVMRIVRTKLR</sequence>
<evidence type="ECO:0000313" key="8">
    <source>
        <dbReference type="Proteomes" id="UP000036503"/>
    </source>
</evidence>
<evidence type="ECO:0000313" key="7">
    <source>
        <dbReference type="EMBL" id="KMO87534.1"/>
    </source>
</evidence>
<evidence type="ECO:0000256" key="2">
    <source>
        <dbReference type="ARBA" id="ARBA00005336"/>
    </source>
</evidence>
<dbReference type="Gene3D" id="3.20.20.300">
    <property type="entry name" value="Glycoside hydrolase, family 3, N-terminal domain"/>
    <property type="match status" value="1"/>
</dbReference>
<dbReference type="GO" id="GO:0009254">
    <property type="term" value="P:peptidoglycan turnover"/>
    <property type="evidence" value="ECO:0007669"/>
    <property type="project" value="TreeGrafter"/>
</dbReference>
<dbReference type="PATRIC" id="fig|1122219.3.peg.1667"/>
<evidence type="ECO:0000256" key="5">
    <source>
        <dbReference type="ARBA" id="ARBA00023295"/>
    </source>
</evidence>
<evidence type="ECO:0000256" key="1">
    <source>
        <dbReference type="ARBA" id="ARBA00001231"/>
    </source>
</evidence>
<dbReference type="SUPFAM" id="SSF51445">
    <property type="entry name" value="(Trans)glycosidases"/>
    <property type="match status" value="1"/>
</dbReference>
<dbReference type="RefSeq" id="WP_048513185.1">
    <property type="nucleotide sequence ID" value="NZ_FUXD01000006.1"/>
</dbReference>
<dbReference type="AlphaFoldDB" id="A0A0J6WY40"/>
<dbReference type="EC" id="3.2.1.52" evidence="3"/>
<evidence type="ECO:0000256" key="4">
    <source>
        <dbReference type="ARBA" id="ARBA00022801"/>
    </source>
</evidence>
<dbReference type="OrthoDB" id="9805821at2"/>